<dbReference type="Pfam" id="PF13561">
    <property type="entry name" value="adh_short_C2"/>
    <property type="match status" value="1"/>
</dbReference>
<evidence type="ECO:0000256" key="1">
    <source>
        <dbReference type="ARBA" id="ARBA00006484"/>
    </source>
</evidence>
<dbReference type="InterPro" id="IPR036291">
    <property type="entry name" value="NAD(P)-bd_dom_sf"/>
</dbReference>
<evidence type="ECO:0000313" key="4">
    <source>
        <dbReference type="Proteomes" id="UP001501442"/>
    </source>
</evidence>
<evidence type="ECO:0000256" key="2">
    <source>
        <dbReference type="ARBA" id="ARBA00023002"/>
    </source>
</evidence>
<dbReference type="PANTHER" id="PTHR43639:SF1">
    <property type="entry name" value="SHORT-CHAIN DEHYDROGENASE_REDUCTASE FAMILY PROTEIN"/>
    <property type="match status" value="1"/>
</dbReference>
<dbReference type="EMBL" id="BAABHK010000005">
    <property type="protein sequence ID" value="GAA4627591.1"/>
    <property type="molecule type" value="Genomic_DNA"/>
</dbReference>
<organism evidence="3 4">
    <name type="scientific">Actinoallomurus vinaceus</name>
    <dbReference type="NCBI Taxonomy" id="1080074"/>
    <lineage>
        <taxon>Bacteria</taxon>
        <taxon>Bacillati</taxon>
        <taxon>Actinomycetota</taxon>
        <taxon>Actinomycetes</taxon>
        <taxon>Streptosporangiales</taxon>
        <taxon>Thermomonosporaceae</taxon>
        <taxon>Actinoallomurus</taxon>
    </lineage>
</organism>
<evidence type="ECO:0000313" key="3">
    <source>
        <dbReference type="EMBL" id="GAA4627591.1"/>
    </source>
</evidence>
<dbReference type="SUPFAM" id="SSF51735">
    <property type="entry name" value="NAD(P)-binding Rossmann-fold domains"/>
    <property type="match status" value="1"/>
</dbReference>
<dbReference type="Proteomes" id="UP001501442">
    <property type="component" value="Unassembled WGS sequence"/>
</dbReference>
<dbReference type="PANTHER" id="PTHR43639">
    <property type="entry name" value="OXIDOREDUCTASE, SHORT-CHAIN DEHYDROGENASE/REDUCTASE FAMILY (AFU_ORTHOLOGUE AFUA_5G02870)"/>
    <property type="match status" value="1"/>
</dbReference>
<protein>
    <submittedName>
        <fullName evidence="3">3-oxoacyl-[acyl-carrier-protein] reductase</fullName>
    </submittedName>
</protein>
<comment type="similarity">
    <text evidence="1">Belongs to the short-chain dehydrogenases/reductases (SDR) family.</text>
</comment>
<keyword evidence="2" id="KW-0560">Oxidoreductase</keyword>
<gene>
    <name evidence="3" type="primary">fabG_3</name>
    <name evidence="3" type="ORF">GCM10023196_040410</name>
</gene>
<reference evidence="4" key="1">
    <citation type="journal article" date="2019" name="Int. J. Syst. Evol. Microbiol.">
        <title>The Global Catalogue of Microorganisms (GCM) 10K type strain sequencing project: providing services to taxonomists for standard genome sequencing and annotation.</title>
        <authorList>
            <consortium name="The Broad Institute Genomics Platform"/>
            <consortium name="The Broad Institute Genome Sequencing Center for Infectious Disease"/>
            <person name="Wu L."/>
            <person name="Ma J."/>
        </authorList>
    </citation>
    <scope>NUCLEOTIDE SEQUENCE [LARGE SCALE GENOMIC DNA]</scope>
    <source>
        <strain evidence="4">JCM 17939</strain>
    </source>
</reference>
<dbReference type="InterPro" id="IPR002347">
    <property type="entry name" value="SDR_fam"/>
</dbReference>
<dbReference type="RefSeq" id="WP_345432456.1">
    <property type="nucleotide sequence ID" value="NZ_BAABHK010000005.1"/>
</dbReference>
<comment type="caution">
    <text evidence="3">The sequence shown here is derived from an EMBL/GenBank/DDBJ whole genome shotgun (WGS) entry which is preliminary data.</text>
</comment>
<dbReference type="Gene3D" id="3.40.50.720">
    <property type="entry name" value="NAD(P)-binding Rossmann-like Domain"/>
    <property type="match status" value="1"/>
</dbReference>
<name>A0ABP8UA81_9ACTN</name>
<keyword evidence="4" id="KW-1185">Reference proteome</keyword>
<accession>A0ABP8UA81</accession>
<sequence length="259" mass="26840">MTEMYAPPFAGKVALVTGASSGIGAATARLLAARGAAVAVNYQRSKDRAEELAEELASAGARAMAVQADVTDEAQTRSMVEETEARLGALDVLVLNAAGVRGHEARIAPTVDLAWEDVAFVAERQLKAIFHPVKAVLPGFLERGSGSIVMVGAALARRQAAGFLALALAKSGVEAAVKTLAREVGPRGIRVNGVGPGLILSPIGERMPEAARRAAAERAALRRNGTPEDVAEVIAFLASDHASYLTGEYMLVDGGTAMI</sequence>
<dbReference type="PRINTS" id="PR00081">
    <property type="entry name" value="GDHRDH"/>
</dbReference>
<proteinExistence type="inferred from homology"/>